<reference evidence="4" key="1">
    <citation type="journal article" date="2023" name="Science">
        <title>Genome structures resolve the early diversification of teleost fishes.</title>
        <authorList>
            <person name="Parey E."/>
            <person name="Louis A."/>
            <person name="Montfort J."/>
            <person name="Bouchez O."/>
            <person name="Roques C."/>
            <person name="Iampietro C."/>
            <person name="Lluch J."/>
            <person name="Castinel A."/>
            <person name="Donnadieu C."/>
            <person name="Desvignes T."/>
            <person name="Floi Bucao C."/>
            <person name="Jouanno E."/>
            <person name="Wen M."/>
            <person name="Mejri S."/>
            <person name="Dirks R."/>
            <person name="Jansen H."/>
            <person name="Henkel C."/>
            <person name="Chen W.J."/>
            <person name="Zahm M."/>
            <person name="Cabau C."/>
            <person name="Klopp C."/>
            <person name="Thompson A.W."/>
            <person name="Robinson-Rechavi M."/>
            <person name="Braasch I."/>
            <person name="Lecointre G."/>
            <person name="Bobe J."/>
            <person name="Postlethwait J.H."/>
            <person name="Berthelot C."/>
            <person name="Roest Crollius H."/>
            <person name="Guiguen Y."/>
        </authorList>
    </citation>
    <scope>NUCLEOTIDE SEQUENCE</scope>
    <source>
        <strain evidence="4">NC1722</strain>
    </source>
</reference>
<dbReference type="Proteomes" id="UP001221898">
    <property type="component" value="Unassembled WGS sequence"/>
</dbReference>
<dbReference type="GO" id="GO:0006915">
    <property type="term" value="P:apoptotic process"/>
    <property type="evidence" value="ECO:0007669"/>
    <property type="project" value="UniProtKB-KW"/>
</dbReference>
<gene>
    <name evidence="4" type="ORF">AAFF_G00077910</name>
</gene>
<evidence type="ECO:0000256" key="2">
    <source>
        <dbReference type="ARBA" id="ARBA00022703"/>
    </source>
</evidence>
<keyword evidence="2" id="KW-0053">Apoptosis</keyword>
<dbReference type="PROSITE" id="PS50062">
    <property type="entry name" value="BCL2_FAMILY"/>
    <property type="match status" value="1"/>
</dbReference>
<dbReference type="SUPFAM" id="SSF56854">
    <property type="entry name" value="Bcl-2 inhibitors of programmed cell death"/>
    <property type="match status" value="1"/>
</dbReference>
<feature type="region of interest" description="Disordered" evidence="3">
    <location>
        <begin position="37"/>
        <end position="93"/>
    </location>
</feature>
<organism evidence="4 5">
    <name type="scientific">Aldrovandia affinis</name>
    <dbReference type="NCBI Taxonomy" id="143900"/>
    <lineage>
        <taxon>Eukaryota</taxon>
        <taxon>Metazoa</taxon>
        <taxon>Chordata</taxon>
        <taxon>Craniata</taxon>
        <taxon>Vertebrata</taxon>
        <taxon>Euteleostomi</taxon>
        <taxon>Actinopterygii</taxon>
        <taxon>Neopterygii</taxon>
        <taxon>Teleostei</taxon>
        <taxon>Notacanthiformes</taxon>
        <taxon>Halosauridae</taxon>
        <taxon>Aldrovandia</taxon>
    </lineage>
</organism>
<protein>
    <recommendedName>
        <fullName evidence="6">Apoptosis facilitator Bcl-2-like protein 14</fullName>
    </recommendedName>
</protein>
<dbReference type="PANTHER" id="PTHR14965:SF1">
    <property type="entry name" value="APOPTOSIS FACILITATOR BCL-2-LIKE PROTEIN 14"/>
    <property type="match status" value="1"/>
</dbReference>
<dbReference type="InterPro" id="IPR036834">
    <property type="entry name" value="Bcl-2-like_sf"/>
</dbReference>
<sequence length="252" mass="28200">MAATGMNGALQGPSEDSMEFQLLMAYTQKRRPVAVFHSAASCPSRQAPQASDKKRKKSTGKLKMFLHCIRPQREDREQQPQAPEANGRGPVFRAPVPGAAVLNEVTDKLKKIVDSVHLDSGDIEPDGPDDVVQKIVELLRESGDRLNEEIKTNKTMADLFRGSFDYSLFERVTSLFLQKVDPSDIPSLKTPEQAKIALTFEVTNRLTAVDYHPMKMAMGFGAKYLQENFSSWVKNHGGWEKAFDVEDDEEVQ</sequence>
<dbReference type="EMBL" id="JAINUG010000148">
    <property type="protein sequence ID" value="KAJ8392223.1"/>
    <property type="molecule type" value="Genomic_DNA"/>
</dbReference>
<dbReference type="InterPro" id="IPR002475">
    <property type="entry name" value="Bcl2-like"/>
</dbReference>
<evidence type="ECO:0000313" key="5">
    <source>
        <dbReference type="Proteomes" id="UP001221898"/>
    </source>
</evidence>
<name>A0AAD7RXY7_9TELE</name>
<dbReference type="PANTHER" id="PTHR14965">
    <property type="entry name" value="SI:CH73-248E21.1"/>
    <property type="match status" value="1"/>
</dbReference>
<evidence type="ECO:0000313" key="4">
    <source>
        <dbReference type="EMBL" id="KAJ8392223.1"/>
    </source>
</evidence>
<comment type="caution">
    <text evidence="4">The sequence shown here is derived from an EMBL/GenBank/DDBJ whole genome shotgun (WGS) entry which is preliminary data.</text>
</comment>
<evidence type="ECO:0000256" key="3">
    <source>
        <dbReference type="SAM" id="MobiDB-lite"/>
    </source>
</evidence>
<dbReference type="AlphaFoldDB" id="A0AAD7RXY7"/>
<accession>A0AAD7RXY7</accession>
<evidence type="ECO:0000256" key="1">
    <source>
        <dbReference type="ARBA" id="ARBA00022553"/>
    </source>
</evidence>
<dbReference type="GO" id="GO:2001236">
    <property type="term" value="P:regulation of extrinsic apoptotic signaling pathway"/>
    <property type="evidence" value="ECO:0007669"/>
    <property type="project" value="TreeGrafter"/>
</dbReference>
<keyword evidence="1" id="KW-0597">Phosphoprotein</keyword>
<proteinExistence type="predicted"/>
<evidence type="ECO:0008006" key="6">
    <source>
        <dbReference type="Google" id="ProtNLM"/>
    </source>
</evidence>
<dbReference type="Gene3D" id="1.10.437.10">
    <property type="entry name" value="Blc2-like"/>
    <property type="match status" value="1"/>
</dbReference>
<keyword evidence="5" id="KW-1185">Reference proteome</keyword>